<reference evidence="1" key="1">
    <citation type="submission" date="2014-05" db="EMBL/GenBank/DDBJ databases">
        <authorList>
            <person name="Chronopoulou M."/>
        </authorList>
    </citation>
    <scope>NUCLEOTIDE SEQUENCE</scope>
    <source>
        <tissue evidence="1">Whole organism</tissue>
    </source>
</reference>
<protein>
    <submittedName>
        <fullName evidence="1">Uncharacterized protein</fullName>
    </submittedName>
</protein>
<organism evidence="1">
    <name type="scientific">Lepeophtheirus salmonis</name>
    <name type="common">Salmon louse</name>
    <name type="synonym">Caligus salmonis</name>
    <dbReference type="NCBI Taxonomy" id="72036"/>
    <lineage>
        <taxon>Eukaryota</taxon>
        <taxon>Metazoa</taxon>
        <taxon>Ecdysozoa</taxon>
        <taxon>Arthropoda</taxon>
        <taxon>Crustacea</taxon>
        <taxon>Multicrustacea</taxon>
        <taxon>Hexanauplia</taxon>
        <taxon>Copepoda</taxon>
        <taxon>Siphonostomatoida</taxon>
        <taxon>Caligidae</taxon>
        <taxon>Lepeophtheirus</taxon>
    </lineage>
</organism>
<accession>A0A0K2V7Z5</accession>
<dbReference type="EMBL" id="HACA01028695">
    <property type="protein sequence ID" value="CDW46056.1"/>
    <property type="molecule type" value="Transcribed_RNA"/>
</dbReference>
<dbReference type="AlphaFoldDB" id="A0A0K2V7Z5"/>
<sequence length="33" mass="4015">MDITFHMYLFCCTLRSSNAHNYITQYRKKSNLN</sequence>
<proteinExistence type="predicted"/>
<evidence type="ECO:0000313" key="1">
    <source>
        <dbReference type="EMBL" id="CDW46056.1"/>
    </source>
</evidence>
<name>A0A0K2V7Z5_LEPSM</name>